<evidence type="ECO:0000313" key="4">
    <source>
        <dbReference type="Proteomes" id="UP001139534"/>
    </source>
</evidence>
<keyword evidence="2" id="KW-0812">Transmembrane</keyword>
<dbReference type="RefSeq" id="WP_248552253.1">
    <property type="nucleotide sequence ID" value="NZ_JALPRK010000011.1"/>
</dbReference>
<reference evidence="3" key="1">
    <citation type="submission" date="2022-04" db="EMBL/GenBank/DDBJ databases">
        <authorList>
            <person name="Seo M.-J."/>
        </authorList>
    </citation>
    <scope>NUCLEOTIDE SEQUENCE</scope>
    <source>
        <strain evidence="3">MBLB2552</strain>
    </source>
</reference>
<sequence length="130" mass="14104">MLIRKYLTTLLIAAFTIGYTIWVDVLIGLPWNNFLINWNYSLTDPAERIFAYILVLFLVVPDIQHLISRKRKGSGQHSSQGPGMHEGALSDSTNNDSSTALEDSGPGLPTGAGSVNQGSNNQSSGQNNVK</sequence>
<feature type="compositionally biased region" description="Polar residues" evidence="1">
    <location>
        <begin position="90"/>
        <end position="101"/>
    </location>
</feature>
<organism evidence="3 4">
    <name type="scientific">Paenibacillus mellifer</name>
    <dbReference type="NCBI Taxonomy" id="2937794"/>
    <lineage>
        <taxon>Bacteria</taxon>
        <taxon>Bacillati</taxon>
        <taxon>Bacillota</taxon>
        <taxon>Bacilli</taxon>
        <taxon>Bacillales</taxon>
        <taxon>Paenibacillaceae</taxon>
        <taxon>Paenibacillus</taxon>
    </lineage>
</organism>
<feature type="compositionally biased region" description="Low complexity" evidence="1">
    <location>
        <begin position="113"/>
        <end position="130"/>
    </location>
</feature>
<feature type="transmembrane region" description="Helical" evidence="2">
    <location>
        <begin position="7"/>
        <end position="29"/>
    </location>
</feature>
<proteinExistence type="predicted"/>
<dbReference type="EMBL" id="JALPRK010000011">
    <property type="protein sequence ID" value="MCK8488174.1"/>
    <property type="molecule type" value="Genomic_DNA"/>
</dbReference>
<evidence type="ECO:0000256" key="2">
    <source>
        <dbReference type="SAM" id="Phobius"/>
    </source>
</evidence>
<keyword evidence="2" id="KW-0472">Membrane</keyword>
<protein>
    <submittedName>
        <fullName evidence="3">Uncharacterized protein</fullName>
    </submittedName>
</protein>
<feature type="region of interest" description="Disordered" evidence="1">
    <location>
        <begin position="70"/>
        <end position="130"/>
    </location>
</feature>
<dbReference type="Proteomes" id="UP001139534">
    <property type="component" value="Unassembled WGS sequence"/>
</dbReference>
<keyword evidence="4" id="KW-1185">Reference proteome</keyword>
<gene>
    <name evidence="3" type="ORF">M0651_13415</name>
</gene>
<dbReference type="InterPro" id="IPR058725">
    <property type="entry name" value="YczF"/>
</dbReference>
<keyword evidence="2" id="KW-1133">Transmembrane helix</keyword>
<evidence type="ECO:0000256" key="1">
    <source>
        <dbReference type="SAM" id="MobiDB-lite"/>
    </source>
</evidence>
<evidence type="ECO:0000313" key="3">
    <source>
        <dbReference type="EMBL" id="MCK8488174.1"/>
    </source>
</evidence>
<dbReference type="AlphaFoldDB" id="A0A9X1XZA0"/>
<dbReference type="Pfam" id="PF26310">
    <property type="entry name" value="YczF"/>
    <property type="match status" value="1"/>
</dbReference>
<comment type="caution">
    <text evidence="3">The sequence shown here is derived from an EMBL/GenBank/DDBJ whole genome shotgun (WGS) entry which is preliminary data.</text>
</comment>
<accession>A0A9X1XZA0</accession>
<feature type="transmembrane region" description="Helical" evidence="2">
    <location>
        <begin position="49"/>
        <end position="67"/>
    </location>
</feature>
<name>A0A9X1XZA0_9BACL</name>